<feature type="compositionally biased region" description="Basic and acidic residues" evidence="1">
    <location>
        <begin position="342"/>
        <end position="356"/>
    </location>
</feature>
<evidence type="ECO:0008006" key="4">
    <source>
        <dbReference type="Google" id="ProtNLM"/>
    </source>
</evidence>
<dbReference type="Proteomes" id="UP001159363">
    <property type="component" value="Chromosome 16"/>
</dbReference>
<keyword evidence="3" id="KW-1185">Reference proteome</keyword>
<proteinExistence type="predicted"/>
<evidence type="ECO:0000256" key="1">
    <source>
        <dbReference type="SAM" id="MobiDB-lite"/>
    </source>
</evidence>
<organism evidence="2 3">
    <name type="scientific">Dryococelus australis</name>
    <dbReference type="NCBI Taxonomy" id="614101"/>
    <lineage>
        <taxon>Eukaryota</taxon>
        <taxon>Metazoa</taxon>
        <taxon>Ecdysozoa</taxon>
        <taxon>Arthropoda</taxon>
        <taxon>Hexapoda</taxon>
        <taxon>Insecta</taxon>
        <taxon>Pterygota</taxon>
        <taxon>Neoptera</taxon>
        <taxon>Polyneoptera</taxon>
        <taxon>Phasmatodea</taxon>
        <taxon>Verophasmatodea</taxon>
        <taxon>Anareolatae</taxon>
        <taxon>Phasmatidae</taxon>
        <taxon>Eurycanthinae</taxon>
        <taxon>Dryococelus</taxon>
    </lineage>
</organism>
<sequence>MALNKSQYYELIITILIPVSIATCERRFSKLKIITNYLRSAIAQEWLSGLEIIPIESDKTRDFSSDAVVEQFAVIKARRQHFTDCIGQCSLLVDPLPTLRLACSSPHQGEPGSTPGFSHVGIVPDNAAGRRVFSGISRFPRPFIPALPHNHLNHPHQLSRHCLPAIVKRSKTENIELGSPLVDDRPIMNAVKYRVVSGVVWTNRTMVSSNTATNRTDGDILTGPAADESHLAPHESLGTHGLVSYALTRTHNFTPTNDPHCPAAGLRLTPAAHSSRGHAGYRACALQPALSWQRPPPTLLTSYLGEPGFIPGWVEPGFSHMKIVPDNVADRRIFSGKPEFLSRDRSVDTGRGRGEFRVQPPSPPQHSLRPQKCQLYREQPIPAKKNEARVIFPSTYFLRRSAKTSATRDCPLVSSFAASGEQESDQWAAGLVIRVIKLKCARLPRRRRRALCISKLPRDQEKAQPTSAWKVSQAERLGPPRPPLGRTLQDTTKQRTKDMINRNINGQGKQTGNESGR</sequence>
<name>A0ABQ9G203_9NEOP</name>
<protein>
    <recommendedName>
        <fullName evidence="4">HAT C-terminal dimerisation domain-containing protein</fullName>
    </recommendedName>
</protein>
<evidence type="ECO:0000313" key="2">
    <source>
        <dbReference type="EMBL" id="KAJ8866087.1"/>
    </source>
</evidence>
<reference evidence="2 3" key="1">
    <citation type="submission" date="2023-02" db="EMBL/GenBank/DDBJ databases">
        <title>LHISI_Scaffold_Assembly.</title>
        <authorList>
            <person name="Stuart O.P."/>
            <person name="Cleave R."/>
            <person name="Magrath M.J.L."/>
            <person name="Mikheyev A.S."/>
        </authorList>
    </citation>
    <scope>NUCLEOTIDE SEQUENCE [LARGE SCALE GENOMIC DNA]</scope>
    <source>
        <strain evidence="2">Daus_M_001</strain>
        <tissue evidence="2">Leg muscle</tissue>
    </source>
</reference>
<feature type="compositionally biased region" description="Polar residues" evidence="1">
    <location>
        <begin position="502"/>
        <end position="517"/>
    </location>
</feature>
<comment type="caution">
    <text evidence="2">The sequence shown here is derived from an EMBL/GenBank/DDBJ whole genome shotgun (WGS) entry which is preliminary data.</text>
</comment>
<feature type="region of interest" description="Disordered" evidence="1">
    <location>
        <begin position="342"/>
        <end position="369"/>
    </location>
</feature>
<accession>A0ABQ9G203</accession>
<evidence type="ECO:0000313" key="3">
    <source>
        <dbReference type="Proteomes" id="UP001159363"/>
    </source>
</evidence>
<gene>
    <name evidence="2" type="ORF">PR048_033611</name>
</gene>
<feature type="region of interest" description="Disordered" evidence="1">
    <location>
        <begin position="458"/>
        <end position="517"/>
    </location>
</feature>
<dbReference type="EMBL" id="JARBHB010000017">
    <property type="protein sequence ID" value="KAJ8866087.1"/>
    <property type="molecule type" value="Genomic_DNA"/>
</dbReference>